<feature type="compositionally biased region" description="Low complexity" evidence="1">
    <location>
        <begin position="21"/>
        <end position="34"/>
    </location>
</feature>
<evidence type="ECO:0000256" key="1">
    <source>
        <dbReference type="SAM" id="MobiDB-lite"/>
    </source>
</evidence>
<accession>A0A2B7YN52</accession>
<dbReference type="OrthoDB" id="4203989at2759"/>
<proteinExistence type="predicted"/>
<reference evidence="2 3" key="1">
    <citation type="submission" date="2017-10" db="EMBL/GenBank/DDBJ databases">
        <title>Comparative genomics in systemic dimorphic fungi from Ajellomycetaceae.</title>
        <authorList>
            <person name="Munoz J.F."/>
            <person name="Mcewen J.G."/>
            <person name="Clay O.K."/>
            <person name="Cuomo C.A."/>
        </authorList>
    </citation>
    <scope>NUCLEOTIDE SEQUENCE [LARGE SCALE GENOMIC DNA]</scope>
    <source>
        <strain evidence="2 3">UAMH7299</strain>
    </source>
</reference>
<gene>
    <name evidence="2" type="ORF">AJ80_02819</name>
</gene>
<dbReference type="AlphaFoldDB" id="A0A2B7YN52"/>
<comment type="caution">
    <text evidence="2">The sequence shown here is derived from an EMBL/GenBank/DDBJ whole genome shotgun (WGS) entry which is preliminary data.</text>
</comment>
<evidence type="ECO:0000313" key="3">
    <source>
        <dbReference type="Proteomes" id="UP000224634"/>
    </source>
</evidence>
<dbReference type="Proteomes" id="UP000224634">
    <property type="component" value="Unassembled WGS sequence"/>
</dbReference>
<organism evidence="2 3">
    <name type="scientific">Polytolypa hystricis (strain UAMH7299)</name>
    <dbReference type="NCBI Taxonomy" id="1447883"/>
    <lineage>
        <taxon>Eukaryota</taxon>
        <taxon>Fungi</taxon>
        <taxon>Dikarya</taxon>
        <taxon>Ascomycota</taxon>
        <taxon>Pezizomycotina</taxon>
        <taxon>Eurotiomycetes</taxon>
        <taxon>Eurotiomycetidae</taxon>
        <taxon>Onygenales</taxon>
        <taxon>Onygenales incertae sedis</taxon>
        <taxon>Polytolypa</taxon>
    </lineage>
</organism>
<evidence type="ECO:0000313" key="2">
    <source>
        <dbReference type="EMBL" id="PGH23046.1"/>
    </source>
</evidence>
<protein>
    <submittedName>
        <fullName evidence="2">Uncharacterized protein</fullName>
    </submittedName>
</protein>
<feature type="compositionally biased region" description="Low complexity" evidence="1">
    <location>
        <begin position="61"/>
        <end position="75"/>
    </location>
</feature>
<sequence length="172" mass="18845">MSPALRSSSPPPNRSRPRHSPNPNSSSFHLNNLPRFHPAVYQSSPKSSKSKQIHHQPPSPLQSRPQPSRIPSGSREALRQYRELVASMAAASRNATPSISVPKPSKPRLDPLGSPGPVTPLALEDEDLEGGYFAGQGGVHGGVRPEELMQKLIQRENERIAMQNGVREKSMR</sequence>
<feature type="region of interest" description="Disordered" evidence="1">
    <location>
        <begin position="1"/>
        <end position="123"/>
    </location>
</feature>
<dbReference type="EMBL" id="PDNA01000029">
    <property type="protein sequence ID" value="PGH23046.1"/>
    <property type="molecule type" value="Genomic_DNA"/>
</dbReference>
<name>A0A2B7YN52_POLH7</name>
<keyword evidence="3" id="KW-1185">Reference proteome</keyword>